<keyword evidence="1" id="KW-0560">Oxidoreductase</keyword>
<dbReference type="eggNOG" id="COG5285">
    <property type="taxonomic scope" value="Bacteria"/>
</dbReference>
<evidence type="ECO:0000313" key="2">
    <source>
        <dbReference type="Proteomes" id="UP000027982"/>
    </source>
</evidence>
<gene>
    <name evidence="1" type="ORF">OP10G_0019</name>
</gene>
<proteinExistence type="predicted"/>
<dbReference type="Proteomes" id="UP000027982">
    <property type="component" value="Chromosome"/>
</dbReference>
<dbReference type="KEGG" id="fgi:OP10G_0019"/>
<dbReference type="AlphaFoldDB" id="A0A068NIT7"/>
<evidence type="ECO:0000313" key="1">
    <source>
        <dbReference type="EMBL" id="AIE83387.1"/>
    </source>
</evidence>
<dbReference type="PANTHER" id="PTHR20883:SF48">
    <property type="entry name" value="ECTOINE DIOXYGENASE"/>
    <property type="match status" value="1"/>
</dbReference>
<protein>
    <submittedName>
        <fullName evidence="1">Phytanoyl-CoA dioxygenase</fullName>
    </submittedName>
</protein>
<organism evidence="1 2">
    <name type="scientific">Fimbriimonas ginsengisoli Gsoil 348</name>
    <dbReference type="NCBI Taxonomy" id="661478"/>
    <lineage>
        <taxon>Bacteria</taxon>
        <taxon>Bacillati</taxon>
        <taxon>Armatimonadota</taxon>
        <taxon>Fimbriimonadia</taxon>
        <taxon>Fimbriimonadales</taxon>
        <taxon>Fimbriimonadaceae</taxon>
        <taxon>Fimbriimonas</taxon>
    </lineage>
</organism>
<sequence length="230" mass="25097">MPNPWLSDLARDGIVTVPDVLPHSEVESLIEHIRPLVGEGAGDRTLHDDFTVRELATAGALGRLASQVLNDARVVRVLYFDKHPGANWKVPYHQDVTIAVQSRADVPGFTAFSVKAGMNHVRAPSEVLSSMVALRLHLDDCGLQNGPLRAVPGSHLLGKLPKSEALRLVTEHGEQTYTSPPGGVILMRPLTLHASSQAESPSHRRVLHVEYASRDLPKPLIWALGWPVRA</sequence>
<keyword evidence="1" id="KW-0223">Dioxygenase</keyword>
<dbReference type="RefSeq" id="WP_025227931.1">
    <property type="nucleotide sequence ID" value="NZ_CP007139.1"/>
</dbReference>
<name>A0A068NIT7_FIMGI</name>
<dbReference type="InterPro" id="IPR008775">
    <property type="entry name" value="Phytyl_CoA_dOase-like"/>
</dbReference>
<dbReference type="HOGENOM" id="CLU_085070_0_0_0"/>
<accession>A0A068NIT7</accession>
<reference evidence="1 2" key="1">
    <citation type="journal article" date="2014" name="PLoS ONE">
        <title>The first complete genome sequence of the class fimbriimonadia in the phylum armatimonadetes.</title>
        <authorList>
            <person name="Hu Z.Y."/>
            <person name="Wang Y.Z."/>
            <person name="Im W.T."/>
            <person name="Wang S.Y."/>
            <person name="Zhao G.P."/>
            <person name="Zheng H.J."/>
            <person name="Quan Z.X."/>
        </authorList>
    </citation>
    <scope>NUCLEOTIDE SEQUENCE [LARGE SCALE GENOMIC DNA]</scope>
    <source>
        <strain evidence="1">Gsoil 348</strain>
    </source>
</reference>
<dbReference type="PANTHER" id="PTHR20883">
    <property type="entry name" value="PHYTANOYL-COA DIOXYGENASE DOMAIN CONTAINING 1"/>
    <property type="match status" value="1"/>
</dbReference>
<keyword evidence="2" id="KW-1185">Reference proteome</keyword>
<dbReference type="EMBL" id="CP007139">
    <property type="protein sequence ID" value="AIE83387.1"/>
    <property type="molecule type" value="Genomic_DNA"/>
</dbReference>
<dbReference type="SUPFAM" id="SSF51197">
    <property type="entry name" value="Clavaminate synthase-like"/>
    <property type="match status" value="1"/>
</dbReference>
<dbReference type="GO" id="GO:0005506">
    <property type="term" value="F:iron ion binding"/>
    <property type="evidence" value="ECO:0007669"/>
    <property type="project" value="UniProtKB-ARBA"/>
</dbReference>
<dbReference type="STRING" id="661478.OP10G_0019"/>
<dbReference type="GO" id="GO:0016706">
    <property type="term" value="F:2-oxoglutarate-dependent dioxygenase activity"/>
    <property type="evidence" value="ECO:0007669"/>
    <property type="project" value="UniProtKB-ARBA"/>
</dbReference>
<dbReference type="OrthoDB" id="9791262at2"/>
<dbReference type="Gene3D" id="2.60.120.620">
    <property type="entry name" value="q2cbj1_9rhob like domain"/>
    <property type="match status" value="1"/>
</dbReference>
<dbReference type="Pfam" id="PF05721">
    <property type="entry name" value="PhyH"/>
    <property type="match status" value="1"/>
</dbReference>